<evidence type="ECO:0000256" key="5">
    <source>
        <dbReference type="RuleBase" id="RU367026"/>
    </source>
</evidence>
<dbReference type="STRING" id="67801.A0A1B0B5F7"/>
<dbReference type="GO" id="GO:0006886">
    <property type="term" value="P:intracellular protein transport"/>
    <property type="evidence" value="ECO:0007669"/>
    <property type="project" value="UniProtKB-UniRule"/>
</dbReference>
<dbReference type="GO" id="GO:0070973">
    <property type="term" value="P:protein localization to endoplasmic reticulum exit site"/>
    <property type="evidence" value="ECO:0007669"/>
    <property type="project" value="UniProtKB-UniRule"/>
</dbReference>
<evidence type="ECO:0000256" key="3">
    <source>
        <dbReference type="ARBA" id="ARBA00022989"/>
    </source>
</evidence>
<protein>
    <recommendedName>
        <fullName evidence="5">Endoplasmic reticulum transmembrane protein</fullName>
    </recommendedName>
</protein>
<feature type="transmembrane region" description="Helical" evidence="5">
    <location>
        <begin position="100"/>
        <end position="123"/>
    </location>
</feature>
<dbReference type="EnsemblMetazoa" id="GPPI019490-RA">
    <property type="protein sequence ID" value="GPPI019490-PA"/>
    <property type="gene ID" value="GPPI019490"/>
</dbReference>
<accession>A0A1B0B5F7</accession>
<comment type="subcellular location">
    <subcellularLocation>
        <location evidence="5">Endoplasmic reticulum membrane</location>
        <topology evidence="5">Multi-pass membrane protein</topology>
    </subcellularLocation>
    <subcellularLocation>
        <location evidence="1">Membrane</location>
        <topology evidence="1">Multi-pass membrane protein</topology>
    </subcellularLocation>
</comment>
<dbReference type="Pfam" id="PF05529">
    <property type="entry name" value="Bap31"/>
    <property type="match status" value="1"/>
</dbReference>
<comment type="similarity">
    <text evidence="5">Belongs to the BCAP29/BCAP31 family.</text>
</comment>
<proteinExistence type="inferred from homology"/>
<dbReference type="EMBL" id="JXJN01008696">
    <property type="status" value="NOT_ANNOTATED_CDS"/>
    <property type="molecule type" value="Genomic_DNA"/>
</dbReference>
<dbReference type="Proteomes" id="UP000092460">
    <property type="component" value="Unassembled WGS sequence"/>
</dbReference>
<dbReference type="VEuPathDB" id="VectorBase:GPPI019490"/>
<evidence type="ECO:0000259" key="7">
    <source>
        <dbReference type="Pfam" id="PF05529"/>
    </source>
</evidence>
<keyword evidence="2 5" id="KW-0812">Transmembrane</keyword>
<dbReference type="PANTHER" id="PTHR12701:SF20">
    <property type="entry name" value="ENDOPLASMIC RETICULUM TRANSMEMBRANE PROTEIN"/>
    <property type="match status" value="1"/>
</dbReference>
<keyword evidence="5" id="KW-0256">Endoplasmic reticulum</keyword>
<feature type="transmembrane region" description="Helical" evidence="5">
    <location>
        <begin position="51"/>
        <end position="70"/>
    </location>
</feature>
<keyword evidence="9" id="KW-1185">Reference proteome</keyword>
<feature type="region of interest" description="Disordered" evidence="6">
    <location>
        <begin position="153"/>
        <end position="174"/>
    </location>
</feature>
<evidence type="ECO:0000256" key="1">
    <source>
        <dbReference type="ARBA" id="ARBA00004141"/>
    </source>
</evidence>
<evidence type="ECO:0000313" key="8">
    <source>
        <dbReference type="EnsemblMetazoa" id="GPPI019490-PA"/>
    </source>
</evidence>
<reference evidence="9" key="1">
    <citation type="submission" date="2015-01" db="EMBL/GenBank/DDBJ databases">
        <authorList>
            <person name="Aksoy S."/>
            <person name="Warren W."/>
            <person name="Wilson R.K."/>
        </authorList>
    </citation>
    <scope>NUCLEOTIDE SEQUENCE [LARGE SCALE GENOMIC DNA]</scope>
    <source>
        <strain evidence="9">IAEA</strain>
    </source>
</reference>
<dbReference type="PANTHER" id="PTHR12701">
    <property type="entry name" value="BCR-ASSOCIATED PROTEIN, BAP"/>
    <property type="match status" value="1"/>
</dbReference>
<keyword evidence="5" id="KW-0653">Protein transport</keyword>
<dbReference type="GO" id="GO:0005789">
    <property type="term" value="C:endoplasmic reticulum membrane"/>
    <property type="evidence" value="ECO:0007669"/>
    <property type="project" value="UniProtKB-SubCell"/>
</dbReference>
<keyword evidence="3 5" id="KW-1133">Transmembrane helix</keyword>
<feature type="transmembrane region" description="Helical" evidence="5">
    <location>
        <begin position="12"/>
        <end position="31"/>
    </location>
</feature>
<feature type="domain" description="BAP29/BAP31 transmembrane" evidence="7">
    <location>
        <begin position="1"/>
        <end position="132"/>
    </location>
</feature>
<keyword evidence="4 5" id="KW-0472">Membrane</keyword>
<evidence type="ECO:0000256" key="6">
    <source>
        <dbReference type="SAM" id="MobiDB-lite"/>
    </source>
</evidence>
<dbReference type="GO" id="GO:0006888">
    <property type="term" value="P:endoplasmic reticulum to Golgi vesicle-mediated transport"/>
    <property type="evidence" value="ECO:0007669"/>
    <property type="project" value="UniProtKB-UniRule"/>
</dbReference>
<dbReference type="AlphaFoldDB" id="A0A1B0B5F7"/>
<keyword evidence="5" id="KW-0813">Transport</keyword>
<comment type="function">
    <text evidence="5">May play a role in anterograde transport of membrane proteins from the endoplasmic reticulum to the Golgi.</text>
</comment>
<reference evidence="8" key="2">
    <citation type="submission" date="2020-05" db="UniProtKB">
        <authorList>
            <consortium name="EnsemblMetazoa"/>
        </authorList>
    </citation>
    <scope>IDENTIFICATION</scope>
    <source>
        <strain evidence="8">IAEA</strain>
    </source>
</reference>
<evidence type="ECO:0000313" key="9">
    <source>
        <dbReference type="Proteomes" id="UP000092460"/>
    </source>
</evidence>
<keyword evidence="5" id="KW-0931">ER-Golgi transport</keyword>
<dbReference type="InterPro" id="IPR008417">
    <property type="entry name" value="BAP29/BAP31"/>
</dbReference>
<sequence>MTFLWAIIDRFLCLEIIVILLIMLPIIEPIHWSRLFKSQLVKRIQQNTVRFFYLMLGVLTICLASAYVDMRKFSQVEEKNAQMKLDIVQEIHFLKAQRNLYISGFATFLIIVMKRIIAFISIINQLLAQNNAAIKQARSASKAAESMIDEKLNKNMQETTDDNKQEEEGEVSKEKPSPFVLDCLLNWNIWQLLLTENTENYNQQIISIHRFCSHSTFFVEI</sequence>
<dbReference type="InterPro" id="IPR040463">
    <property type="entry name" value="BAP29/BAP31_N"/>
</dbReference>
<name>A0A1B0B5F7_9MUSC</name>
<organism evidence="8 9">
    <name type="scientific">Glossina palpalis gambiensis</name>
    <dbReference type="NCBI Taxonomy" id="67801"/>
    <lineage>
        <taxon>Eukaryota</taxon>
        <taxon>Metazoa</taxon>
        <taxon>Ecdysozoa</taxon>
        <taxon>Arthropoda</taxon>
        <taxon>Hexapoda</taxon>
        <taxon>Insecta</taxon>
        <taxon>Pterygota</taxon>
        <taxon>Neoptera</taxon>
        <taxon>Endopterygota</taxon>
        <taxon>Diptera</taxon>
        <taxon>Brachycera</taxon>
        <taxon>Muscomorpha</taxon>
        <taxon>Hippoboscoidea</taxon>
        <taxon>Glossinidae</taxon>
        <taxon>Glossina</taxon>
    </lineage>
</organism>
<evidence type="ECO:0000256" key="4">
    <source>
        <dbReference type="ARBA" id="ARBA00023136"/>
    </source>
</evidence>
<evidence type="ECO:0000256" key="2">
    <source>
        <dbReference type="ARBA" id="ARBA00022692"/>
    </source>
</evidence>